<dbReference type="Gene3D" id="3.10.50.40">
    <property type="match status" value="1"/>
</dbReference>
<evidence type="ECO:0000256" key="9">
    <source>
        <dbReference type="SAM" id="SignalP"/>
    </source>
</evidence>
<dbReference type="SUPFAM" id="SSF109998">
    <property type="entry name" value="Triger factor/SurA peptide-binding domain-like"/>
    <property type="match status" value="1"/>
</dbReference>
<feature type="signal peptide" evidence="9">
    <location>
        <begin position="1"/>
        <end position="23"/>
    </location>
</feature>
<comment type="catalytic activity">
    <reaction evidence="1">
        <text>[protein]-peptidylproline (omega=180) = [protein]-peptidylproline (omega=0)</text>
        <dbReference type="Rhea" id="RHEA:16237"/>
        <dbReference type="Rhea" id="RHEA-COMP:10747"/>
        <dbReference type="Rhea" id="RHEA-COMP:10748"/>
        <dbReference type="ChEBI" id="CHEBI:83833"/>
        <dbReference type="ChEBI" id="CHEBI:83834"/>
        <dbReference type="EC" id="5.2.1.8"/>
    </reaction>
</comment>
<feature type="chain" id="PRO_5011756509" description="Parvulin-like PPIase" evidence="9">
    <location>
        <begin position="24"/>
        <end position="289"/>
    </location>
</feature>
<keyword evidence="9" id="KW-0732">Signal</keyword>
<dbReference type="RefSeq" id="WP_093324074.1">
    <property type="nucleotide sequence ID" value="NZ_FOSZ01000004.1"/>
</dbReference>
<sequence>MSKTLNFLRAGAVALLVAAPVVAEESPSANTVLVTVDGSDITLGMVIAVREALPDQYKELGDDVLFDSILDQLIQQTALAATLDGEVSRKIELTLENEKRALQANEALENFMSVSEISDEELQALYDEQFAHLADESEYNASHILVNTEEEALALVQELEGGADFAELAQAKSTGPSGPSGGALGWFGKGQMVQPFEAAVIDMAVGAVSAPVQTQFGWHVIKLNDTRQVQAPSFEETRGELLNKAQEEAARAYIADLTAGADIVKTEAANMSPEIIRRADLIGGQVTQD</sequence>
<dbReference type="InterPro" id="IPR027304">
    <property type="entry name" value="Trigger_fact/SurA_dom_sf"/>
</dbReference>
<dbReference type="GO" id="GO:0003755">
    <property type="term" value="F:peptidyl-prolyl cis-trans isomerase activity"/>
    <property type="evidence" value="ECO:0007669"/>
    <property type="project" value="UniProtKB-KW"/>
</dbReference>
<evidence type="ECO:0000256" key="3">
    <source>
        <dbReference type="ARBA" id="ARBA00013194"/>
    </source>
</evidence>
<feature type="domain" description="PpiC" evidence="10">
    <location>
        <begin position="136"/>
        <end position="225"/>
    </location>
</feature>
<evidence type="ECO:0000256" key="8">
    <source>
        <dbReference type="PROSITE-ProRule" id="PRU00278"/>
    </source>
</evidence>
<accession>A0A1I4ELJ4</accession>
<evidence type="ECO:0000313" key="11">
    <source>
        <dbReference type="EMBL" id="SFL06159.1"/>
    </source>
</evidence>
<dbReference type="PANTHER" id="PTHR47245">
    <property type="entry name" value="PEPTIDYLPROLYL ISOMERASE"/>
    <property type="match status" value="1"/>
</dbReference>
<protein>
    <recommendedName>
        <fullName evidence="4">Parvulin-like PPIase</fullName>
        <ecNumber evidence="3">5.2.1.8</ecNumber>
    </recommendedName>
    <alternativeName>
        <fullName evidence="6">Peptidyl-prolyl cis-trans isomerase plp</fullName>
    </alternativeName>
    <alternativeName>
        <fullName evidence="7">Rotamase plp</fullName>
    </alternativeName>
</protein>
<evidence type="ECO:0000256" key="7">
    <source>
        <dbReference type="ARBA" id="ARBA00031484"/>
    </source>
</evidence>
<dbReference type="OrthoDB" id="14196at2"/>
<name>A0A1I4ELJ4_9RHOB</name>
<evidence type="ECO:0000259" key="10">
    <source>
        <dbReference type="PROSITE" id="PS50198"/>
    </source>
</evidence>
<evidence type="ECO:0000256" key="6">
    <source>
        <dbReference type="ARBA" id="ARBA00030642"/>
    </source>
</evidence>
<comment type="similarity">
    <text evidence="2">Belongs to the PpiC/parvulin rotamase family.</text>
</comment>
<dbReference type="PANTHER" id="PTHR47245:SF2">
    <property type="entry name" value="PEPTIDYL-PROLYL CIS-TRANS ISOMERASE HP_0175-RELATED"/>
    <property type="match status" value="1"/>
</dbReference>
<dbReference type="EMBL" id="FOSZ01000004">
    <property type="protein sequence ID" value="SFL06159.1"/>
    <property type="molecule type" value="Genomic_DNA"/>
</dbReference>
<dbReference type="EC" id="5.2.1.8" evidence="3"/>
<dbReference type="InterPro" id="IPR023058">
    <property type="entry name" value="PPIase_PpiC_CS"/>
</dbReference>
<evidence type="ECO:0000313" key="12">
    <source>
        <dbReference type="Proteomes" id="UP000198851"/>
    </source>
</evidence>
<dbReference type="PROSITE" id="PS01096">
    <property type="entry name" value="PPIC_PPIASE_1"/>
    <property type="match status" value="1"/>
</dbReference>
<dbReference type="InterPro" id="IPR000297">
    <property type="entry name" value="PPIase_PpiC"/>
</dbReference>
<dbReference type="PROSITE" id="PS50198">
    <property type="entry name" value="PPIC_PPIASE_2"/>
    <property type="match status" value="1"/>
</dbReference>
<keyword evidence="5 8" id="KW-0697">Rotamase</keyword>
<dbReference type="SUPFAM" id="SSF54534">
    <property type="entry name" value="FKBP-like"/>
    <property type="match status" value="1"/>
</dbReference>
<evidence type="ECO:0000256" key="5">
    <source>
        <dbReference type="ARBA" id="ARBA00023110"/>
    </source>
</evidence>
<dbReference type="STRING" id="1280847.SAMN04488036_104346"/>
<organism evidence="11 12">
    <name type="scientific">Shimia haliotis</name>
    <dbReference type="NCBI Taxonomy" id="1280847"/>
    <lineage>
        <taxon>Bacteria</taxon>
        <taxon>Pseudomonadati</taxon>
        <taxon>Pseudomonadota</taxon>
        <taxon>Alphaproteobacteria</taxon>
        <taxon>Rhodobacterales</taxon>
        <taxon>Roseobacteraceae</taxon>
    </lineage>
</organism>
<dbReference type="AlphaFoldDB" id="A0A1I4ELJ4"/>
<reference evidence="12" key="1">
    <citation type="submission" date="2016-10" db="EMBL/GenBank/DDBJ databases">
        <authorList>
            <person name="Varghese N."/>
            <person name="Submissions S."/>
        </authorList>
    </citation>
    <scope>NUCLEOTIDE SEQUENCE [LARGE SCALE GENOMIC DNA]</scope>
    <source>
        <strain evidence="12">DSM 28453</strain>
    </source>
</reference>
<keyword evidence="12" id="KW-1185">Reference proteome</keyword>
<dbReference type="InterPro" id="IPR046357">
    <property type="entry name" value="PPIase_dom_sf"/>
</dbReference>
<evidence type="ECO:0000256" key="1">
    <source>
        <dbReference type="ARBA" id="ARBA00000971"/>
    </source>
</evidence>
<dbReference type="Proteomes" id="UP000198851">
    <property type="component" value="Unassembled WGS sequence"/>
</dbReference>
<dbReference type="Pfam" id="PF00639">
    <property type="entry name" value="Rotamase"/>
    <property type="match status" value="1"/>
</dbReference>
<evidence type="ECO:0000256" key="2">
    <source>
        <dbReference type="ARBA" id="ARBA00007656"/>
    </source>
</evidence>
<proteinExistence type="inferred from homology"/>
<keyword evidence="8 11" id="KW-0413">Isomerase</keyword>
<gene>
    <name evidence="11" type="ORF">SAMN04488036_104346</name>
</gene>
<evidence type="ECO:0000256" key="4">
    <source>
        <dbReference type="ARBA" id="ARBA00018370"/>
    </source>
</evidence>
<dbReference type="InterPro" id="IPR050245">
    <property type="entry name" value="PrsA_foldase"/>
</dbReference>